<keyword evidence="4" id="KW-1185">Reference proteome</keyword>
<name>A0A1H9I2M2_9ACTN</name>
<feature type="transmembrane region" description="Helical" evidence="2">
    <location>
        <begin position="64"/>
        <end position="87"/>
    </location>
</feature>
<evidence type="ECO:0000256" key="2">
    <source>
        <dbReference type="SAM" id="Phobius"/>
    </source>
</evidence>
<keyword evidence="2" id="KW-0812">Transmembrane</keyword>
<dbReference type="STRING" id="1036181.SAMN05421756_10548"/>
<proteinExistence type="predicted"/>
<dbReference type="Proteomes" id="UP000198504">
    <property type="component" value="Unassembled WGS sequence"/>
</dbReference>
<gene>
    <name evidence="3" type="ORF">SAMN05421756_10548</name>
</gene>
<dbReference type="RefSeq" id="WP_091180939.1">
    <property type="nucleotide sequence ID" value="NZ_FOFA01000005.1"/>
</dbReference>
<sequence>MTNLEPAFQPTTTPAPYGPGQPTNQENAMSYPPAPYATDPYAPAPYAPAPYAPAPSAVDPGRTLGIVGLVLSFVAAAVGLVVSLVALRRSRRAGHRNGFALAGVVVGGVVTLLWVVGLAVGGAALGGVAAKCAELGPGTHQVGGTTYTCG</sequence>
<reference evidence="4" key="1">
    <citation type="submission" date="2016-10" db="EMBL/GenBank/DDBJ databases">
        <authorList>
            <person name="Varghese N."/>
            <person name="Submissions S."/>
        </authorList>
    </citation>
    <scope>NUCLEOTIDE SEQUENCE [LARGE SCALE GENOMIC DNA]</scope>
    <source>
        <strain evidence="4">CGMCC 4.6856</strain>
    </source>
</reference>
<organism evidence="3 4">
    <name type="scientific">Microlunatus flavus</name>
    <dbReference type="NCBI Taxonomy" id="1036181"/>
    <lineage>
        <taxon>Bacteria</taxon>
        <taxon>Bacillati</taxon>
        <taxon>Actinomycetota</taxon>
        <taxon>Actinomycetes</taxon>
        <taxon>Propionibacteriales</taxon>
        <taxon>Propionibacteriaceae</taxon>
        <taxon>Microlunatus</taxon>
    </lineage>
</organism>
<evidence type="ECO:0000313" key="3">
    <source>
        <dbReference type="EMBL" id="SEQ68685.1"/>
    </source>
</evidence>
<dbReference type="AlphaFoldDB" id="A0A1H9I2M2"/>
<accession>A0A1H9I2M2</accession>
<protein>
    <recommendedName>
        <fullName evidence="5">DUF4190 domain-containing protein</fullName>
    </recommendedName>
</protein>
<evidence type="ECO:0000313" key="4">
    <source>
        <dbReference type="Proteomes" id="UP000198504"/>
    </source>
</evidence>
<feature type="compositionally biased region" description="Polar residues" evidence="1">
    <location>
        <begin position="1"/>
        <end position="14"/>
    </location>
</feature>
<keyword evidence="2" id="KW-0472">Membrane</keyword>
<evidence type="ECO:0000256" key="1">
    <source>
        <dbReference type="SAM" id="MobiDB-lite"/>
    </source>
</evidence>
<evidence type="ECO:0008006" key="5">
    <source>
        <dbReference type="Google" id="ProtNLM"/>
    </source>
</evidence>
<dbReference type="EMBL" id="FOFA01000005">
    <property type="protein sequence ID" value="SEQ68685.1"/>
    <property type="molecule type" value="Genomic_DNA"/>
</dbReference>
<keyword evidence="2" id="KW-1133">Transmembrane helix</keyword>
<feature type="region of interest" description="Disordered" evidence="1">
    <location>
        <begin position="1"/>
        <end position="34"/>
    </location>
</feature>
<feature type="transmembrane region" description="Helical" evidence="2">
    <location>
        <begin position="99"/>
        <end position="120"/>
    </location>
</feature>